<accession>A0A9P0TUX7</accession>
<evidence type="ECO:0000313" key="2">
    <source>
        <dbReference type="Proteomes" id="UP001152562"/>
    </source>
</evidence>
<gene>
    <name evidence="1" type="ORF">PIBRA_LOCUS11334</name>
</gene>
<dbReference type="EMBL" id="CALOZG010000042">
    <property type="protein sequence ID" value="CAH4035259.1"/>
    <property type="molecule type" value="Genomic_DNA"/>
</dbReference>
<dbReference type="AlphaFoldDB" id="A0A9P0TUX7"/>
<protein>
    <submittedName>
        <fullName evidence="1">Uncharacterized protein</fullName>
    </submittedName>
</protein>
<proteinExistence type="predicted"/>
<reference evidence="1" key="1">
    <citation type="submission" date="2022-05" db="EMBL/GenBank/DDBJ databases">
        <authorList>
            <person name="Okamura Y."/>
        </authorList>
    </citation>
    <scope>NUCLEOTIDE SEQUENCE</scope>
</reference>
<name>A0A9P0TUX7_PIEBR</name>
<dbReference type="Proteomes" id="UP001152562">
    <property type="component" value="Unassembled WGS sequence"/>
</dbReference>
<keyword evidence="2" id="KW-1185">Reference proteome</keyword>
<sequence>MTNRSSGGALDRWTSRTGSRRSIQELYAYQCTRGQCFPTTRNTGTRYPYAPLRDHILNNTWPTLKQITDFGDNWHKLPLKKCSTFLI</sequence>
<organism evidence="1 2">
    <name type="scientific">Pieris brassicae</name>
    <name type="common">White butterfly</name>
    <name type="synonym">Large white butterfly</name>
    <dbReference type="NCBI Taxonomy" id="7116"/>
    <lineage>
        <taxon>Eukaryota</taxon>
        <taxon>Metazoa</taxon>
        <taxon>Ecdysozoa</taxon>
        <taxon>Arthropoda</taxon>
        <taxon>Hexapoda</taxon>
        <taxon>Insecta</taxon>
        <taxon>Pterygota</taxon>
        <taxon>Neoptera</taxon>
        <taxon>Endopterygota</taxon>
        <taxon>Lepidoptera</taxon>
        <taxon>Glossata</taxon>
        <taxon>Ditrysia</taxon>
        <taxon>Papilionoidea</taxon>
        <taxon>Pieridae</taxon>
        <taxon>Pierinae</taxon>
        <taxon>Pieris</taxon>
    </lineage>
</organism>
<evidence type="ECO:0000313" key="1">
    <source>
        <dbReference type="EMBL" id="CAH4035259.1"/>
    </source>
</evidence>
<comment type="caution">
    <text evidence="1">The sequence shown here is derived from an EMBL/GenBank/DDBJ whole genome shotgun (WGS) entry which is preliminary data.</text>
</comment>